<proteinExistence type="predicted"/>
<dbReference type="OrthoDB" id="5966500at2759"/>
<feature type="domain" description="Protein kinase" evidence="1">
    <location>
        <begin position="1"/>
        <end position="273"/>
    </location>
</feature>
<dbReference type="InParanoid" id="A0A067PT79"/>
<evidence type="ECO:0000313" key="3">
    <source>
        <dbReference type="Proteomes" id="UP000027265"/>
    </source>
</evidence>
<dbReference type="SUPFAM" id="SSF56112">
    <property type="entry name" value="Protein kinase-like (PK-like)"/>
    <property type="match status" value="1"/>
</dbReference>
<dbReference type="GO" id="GO:0004674">
    <property type="term" value="F:protein serine/threonine kinase activity"/>
    <property type="evidence" value="ECO:0007669"/>
    <property type="project" value="TreeGrafter"/>
</dbReference>
<dbReference type="Proteomes" id="UP000027265">
    <property type="component" value="Unassembled WGS sequence"/>
</dbReference>
<dbReference type="PANTHER" id="PTHR44329">
    <property type="entry name" value="SERINE/THREONINE-PROTEIN KINASE TNNI3K-RELATED"/>
    <property type="match status" value="1"/>
</dbReference>
<accession>A0A067PT79</accession>
<dbReference type="GO" id="GO:0005524">
    <property type="term" value="F:ATP binding"/>
    <property type="evidence" value="ECO:0007669"/>
    <property type="project" value="InterPro"/>
</dbReference>
<sequence length="279" mass="31454">MLFHLYTSADGDPLKADVCTSRYMSVSCMKRSSAALHEVAKGMRSVDRDISATKQHKLVLDRLAYVNQLPMCTGWKIDDANPRVPTVIIPYYPKGNLADYLDHDPEVPKLSLLASAASTLHGLHDHGIVHGHVAPQNFLIADNYQVVVSDVLLDVTMRQERCRFTGTISPPSLWQYRPMEELLAPEWFDDVVPCSMAGDVFAFGATVYEILSGKLPSGRKHFIRRLMRNPYHPLSKERPSSIRSDAVWNLLLRCWREDPAGRPSMEEVEDVLLDVVARL</sequence>
<gene>
    <name evidence="2" type="ORF">JAAARDRAFT_206774</name>
</gene>
<dbReference type="InterPro" id="IPR000719">
    <property type="entry name" value="Prot_kinase_dom"/>
</dbReference>
<organism evidence="2 3">
    <name type="scientific">Jaapia argillacea MUCL 33604</name>
    <dbReference type="NCBI Taxonomy" id="933084"/>
    <lineage>
        <taxon>Eukaryota</taxon>
        <taxon>Fungi</taxon>
        <taxon>Dikarya</taxon>
        <taxon>Basidiomycota</taxon>
        <taxon>Agaricomycotina</taxon>
        <taxon>Agaricomycetes</taxon>
        <taxon>Agaricomycetidae</taxon>
        <taxon>Jaapiales</taxon>
        <taxon>Jaapiaceae</taxon>
        <taxon>Jaapia</taxon>
    </lineage>
</organism>
<evidence type="ECO:0000313" key="2">
    <source>
        <dbReference type="EMBL" id="KDQ58023.1"/>
    </source>
</evidence>
<dbReference type="STRING" id="933084.A0A067PT79"/>
<reference evidence="3" key="1">
    <citation type="journal article" date="2014" name="Proc. Natl. Acad. Sci. U.S.A.">
        <title>Extensive sampling of basidiomycete genomes demonstrates inadequacy of the white-rot/brown-rot paradigm for wood decay fungi.</title>
        <authorList>
            <person name="Riley R."/>
            <person name="Salamov A.A."/>
            <person name="Brown D.W."/>
            <person name="Nagy L.G."/>
            <person name="Floudas D."/>
            <person name="Held B.W."/>
            <person name="Levasseur A."/>
            <person name="Lombard V."/>
            <person name="Morin E."/>
            <person name="Otillar R."/>
            <person name="Lindquist E.A."/>
            <person name="Sun H."/>
            <person name="LaButti K.M."/>
            <person name="Schmutz J."/>
            <person name="Jabbour D."/>
            <person name="Luo H."/>
            <person name="Baker S.E."/>
            <person name="Pisabarro A.G."/>
            <person name="Walton J.D."/>
            <person name="Blanchette R.A."/>
            <person name="Henrissat B."/>
            <person name="Martin F."/>
            <person name="Cullen D."/>
            <person name="Hibbett D.S."/>
            <person name="Grigoriev I.V."/>
        </authorList>
    </citation>
    <scope>NUCLEOTIDE SEQUENCE [LARGE SCALE GENOMIC DNA]</scope>
    <source>
        <strain evidence="3">MUCL 33604</strain>
    </source>
</reference>
<dbReference type="Pfam" id="PF07714">
    <property type="entry name" value="PK_Tyr_Ser-Thr"/>
    <property type="match status" value="1"/>
</dbReference>
<dbReference type="InterPro" id="IPR051681">
    <property type="entry name" value="Ser/Thr_Kinases-Pseudokinases"/>
</dbReference>
<dbReference type="AlphaFoldDB" id="A0A067PT79"/>
<dbReference type="HOGENOM" id="CLU_000288_7_18_1"/>
<keyword evidence="3" id="KW-1185">Reference proteome</keyword>
<evidence type="ECO:0000259" key="1">
    <source>
        <dbReference type="PROSITE" id="PS50011"/>
    </source>
</evidence>
<dbReference type="PROSITE" id="PS50011">
    <property type="entry name" value="PROTEIN_KINASE_DOM"/>
    <property type="match status" value="1"/>
</dbReference>
<name>A0A067PT79_9AGAM</name>
<protein>
    <recommendedName>
        <fullName evidence="1">Protein kinase domain-containing protein</fullName>
    </recommendedName>
</protein>
<dbReference type="InterPro" id="IPR011009">
    <property type="entry name" value="Kinase-like_dom_sf"/>
</dbReference>
<dbReference type="InterPro" id="IPR001245">
    <property type="entry name" value="Ser-Thr/Tyr_kinase_cat_dom"/>
</dbReference>
<dbReference type="EMBL" id="KL197718">
    <property type="protein sequence ID" value="KDQ58023.1"/>
    <property type="molecule type" value="Genomic_DNA"/>
</dbReference>
<dbReference type="Gene3D" id="1.10.510.10">
    <property type="entry name" value="Transferase(Phosphotransferase) domain 1"/>
    <property type="match status" value="1"/>
</dbReference>